<dbReference type="EMBL" id="MJEH01000022">
    <property type="protein sequence ID" value="OEH92788.1"/>
    <property type="molecule type" value="Genomic_DNA"/>
</dbReference>
<dbReference type="GO" id="GO:0016020">
    <property type="term" value="C:membrane"/>
    <property type="evidence" value="ECO:0007669"/>
    <property type="project" value="InterPro"/>
</dbReference>
<feature type="transmembrane region" description="Helical" evidence="3">
    <location>
        <begin position="119"/>
        <end position="137"/>
    </location>
</feature>
<comment type="caution">
    <text evidence="5">The sequence shown here is derived from an EMBL/GenBank/DDBJ whole genome shotgun (WGS) entry which is preliminary data.</text>
</comment>
<name>A0A1E5LFC2_9BACI</name>
<reference evidence="5 6" key="1">
    <citation type="submission" date="2016-08" db="EMBL/GenBank/DDBJ databases">
        <title>Genome of Bacillus solimangrovi GH2-4.</title>
        <authorList>
            <person name="Lim S."/>
            <person name="Kim B.-C."/>
        </authorList>
    </citation>
    <scope>NUCLEOTIDE SEQUENCE [LARGE SCALE GENOMIC DNA]</scope>
    <source>
        <strain evidence="5 6">GH2-4</strain>
    </source>
</reference>
<keyword evidence="6" id="KW-1185">Reference proteome</keyword>
<protein>
    <recommendedName>
        <fullName evidence="4">EamA domain-containing protein</fullName>
    </recommendedName>
</protein>
<evidence type="ECO:0000256" key="3">
    <source>
        <dbReference type="SAM" id="Phobius"/>
    </source>
</evidence>
<dbReference type="OrthoDB" id="9809509at2"/>
<evidence type="ECO:0000313" key="5">
    <source>
        <dbReference type="EMBL" id="OEH92788.1"/>
    </source>
</evidence>
<dbReference type="InterPro" id="IPR000620">
    <property type="entry name" value="EamA_dom"/>
</dbReference>
<evidence type="ECO:0000256" key="2">
    <source>
        <dbReference type="ARBA" id="ARBA00007362"/>
    </source>
</evidence>
<evidence type="ECO:0000259" key="4">
    <source>
        <dbReference type="Pfam" id="PF00892"/>
    </source>
</evidence>
<feature type="transmembrane region" description="Helical" evidence="3">
    <location>
        <begin position="234"/>
        <end position="258"/>
    </location>
</feature>
<dbReference type="RefSeq" id="WP_069717230.1">
    <property type="nucleotide sequence ID" value="NZ_MJEH01000022.1"/>
</dbReference>
<gene>
    <name evidence="5" type="ORF">BFG57_01980</name>
</gene>
<dbReference type="STRING" id="1305675.BFG57_01980"/>
<feature type="transmembrane region" description="Helical" evidence="3">
    <location>
        <begin position="178"/>
        <end position="195"/>
    </location>
</feature>
<dbReference type="InterPro" id="IPR052756">
    <property type="entry name" value="Alkyne_AA_exporter"/>
</dbReference>
<keyword evidence="3" id="KW-0812">Transmembrane</keyword>
<comment type="similarity">
    <text evidence="2">Belongs to the EamA transporter family.</text>
</comment>
<feature type="transmembrane region" description="Helical" evidence="3">
    <location>
        <begin position="65"/>
        <end position="85"/>
    </location>
</feature>
<organism evidence="5 6">
    <name type="scientific">Bacillus solimangrovi</name>
    <dbReference type="NCBI Taxonomy" id="1305675"/>
    <lineage>
        <taxon>Bacteria</taxon>
        <taxon>Bacillati</taxon>
        <taxon>Bacillota</taxon>
        <taxon>Bacilli</taxon>
        <taxon>Bacillales</taxon>
        <taxon>Bacillaceae</taxon>
        <taxon>Bacillus</taxon>
    </lineage>
</organism>
<dbReference type="SUPFAM" id="SSF103481">
    <property type="entry name" value="Multidrug resistance efflux transporter EmrE"/>
    <property type="match status" value="2"/>
</dbReference>
<feature type="domain" description="EamA" evidence="4">
    <location>
        <begin position="4"/>
        <end position="136"/>
    </location>
</feature>
<feature type="transmembrane region" description="Helical" evidence="3">
    <location>
        <begin position="201"/>
        <end position="227"/>
    </location>
</feature>
<dbReference type="PANTHER" id="PTHR12715">
    <property type="entry name" value="TRANSPORTER, DRUG/METABOLITE EXPORTER FAMILY"/>
    <property type="match status" value="1"/>
</dbReference>
<dbReference type="PANTHER" id="PTHR12715:SF4">
    <property type="entry name" value="EAMA DOMAIN-CONTAINING PROTEIN"/>
    <property type="match status" value="1"/>
</dbReference>
<keyword evidence="3" id="KW-1133">Transmembrane helix</keyword>
<evidence type="ECO:0000256" key="1">
    <source>
        <dbReference type="ARBA" id="ARBA00004127"/>
    </source>
</evidence>
<dbReference type="AlphaFoldDB" id="A0A1E5LFC2"/>
<proteinExistence type="inferred from homology"/>
<comment type="subcellular location">
    <subcellularLocation>
        <location evidence="1">Endomembrane system</location>
        <topology evidence="1">Multi-pass membrane protein</topology>
    </subcellularLocation>
</comment>
<feature type="domain" description="EamA" evidence="4">
    <location>
        <begin position="149"/>
        <end position="281"/>
    </location>
</feature>
<dbReference type="Proteomes" id="UP000095209">
    <property type="component" value="Unassembled WGS sequence"/>
</dbReference>
<dbReference type="Gene3D" id="1.10.3730.20">
    <property type="match status" value="2"/>
</dbReference>
<keyword evidence="3" id="KW-0472">Membrane</keyword>
<feature type="transmembrane region" description="Helical" evidence="3">
    <location>
        <begin position="91"/>
        <end position="112"/>
    </location>
</feature>
<sequence>MELKTVLSIIVTVFFWASAFVGIRASLEDFSPQNLALLRFLVASLIFFVIAFFKKIRIPEKSDMIRIFLSGFIGIALYNFALNYGEQRIEAGIASFIVNTVPIFSALFSMFFLREKFYLRQWVGFLISLCGIILIAYRPETDFTIGVSVFVLLFAATTQAAMFTLQKPLTKKYSPLECTAYAIWSGTFTLLWFGSGLLNEIYAASISSTVTVIYLGIFPAAIAYLTWAYVLSRLSVSVATTFLYLVPVGATLIGWIWLREIPTLLSIGGGILVIIGVFFVNQNIRTSEKGKRIHIASLYK</sequence>
<feature type="transmembrane region" description="Helical" evidence="3">
    <location>
        <begin position="35"/>
        <end position="53"/>
    </location>
</feature>
<dbReference type="InterPro" id="IPR037185">
    <property type="entry name" value="EmrE-like"/>
</dbReference>
<feature type="transmembrane region" description="Helical" evidence="3">
    <location>
        <begin position="143"/>
        <end position="166"/>
    </location>
</feature>
<dbReference type="Pfam" id="PF00892">
    <property type="entry name" value="EamA"/>
    <property type="match status" value="2"/>
</dbReference>
<feature type="transmembrane region" description="Helical" evidence="3">
    <location>
        <begin position="264"/>
        <end position="284"/>
    </location>
</feature>
<accession>A0A1E5LFC2</accession>
<evidence type="ECO:0000313" key="6">
    <source>
        <dbReference type="Proteomes" id="UP000095209"/>
    </source>
</evidence>